<comment type="caution">
    <text evidence="1">The sequence shown here is derived from an EMBL/GenBank/DDBJ whole genome shotgun (WGS) entry which is preliminary data.</text>
</comment>
<reference evidence="1" key="2">
    <citation type="journal article" date="2020" name="Nat. Commun.">
        <title>Large-scale genome sequencing of mycorrhizal fungi provides insights into the early evolution of symbiotic traits.</title>
        <authorList>
            <person name="Miyauchi S."/>
            <person name="Kiss E."/>
            <person name="Kuo A."/>
            <person name="Drula E."/>
            <person name="Kohler A."/>
            <person name="Sanchez-Garcia M."/>
            <person name="Morin E."/>
            <person name="Andreopoulos B."/>
            <person name="Barry K.W."/>
            <person name="Bonito G."/>
            <person name="Buee M."/>
            <person name="Carver A."/>
            <person name="Chen C."/>
            <person name="Cichocki N."/>
            <person name="Clum A."/>
            <person name="Culley D."/>
            <person name="Crous P.W."/>
            <person name="Fauchery L."/>
            <person name="Girlanda M."/>
            <person name="Hayes R.D."/>
            <person name="Keri Z."/>
            <person name="LaButti K."/>
            <person name="Lipzen A."/>
            <person name="Lombard V."/>
            <person name="Magnuson J."/>
            <person name="Maillard F."/>
            <person name="Murat C."/>
            <person name="Nolan M."/>
            <person name="Ohm R.A."/>
            <person name="Pangilinan J."/>
            <person name="Pereira M.F."/>
            <person name="Perotto S."/>
            <person name="Peter M."/>
            <person name="Pfister S."/>
            <person name="Riley R."/>
            <person name="Sitrit Y."/>
            <person name="Stielow J.B."/>
            <person name="Szollosi G."/>
            <person name="Zifcakova L."/>
            <person name="Stursova M."/>
            <person name="Spatafora J.W."/>
            <person name="Tedersoo L."/>
            <person name="Vaario L.M."/>
            <person name="Yamada A."/>
            <person name="Yan M."/>
            <person name="Wang P."/>
            <person name="Xu J."/>
            <person name="Bruns T."/>
            <person name="Baldrian P."/>
            <person name="Vilgalys R."/>
            <person name="Dunand C."/>
            <person name="Henrissat B."/>
            <person name="Grigoriev I.V."/>
            <person name="Hibbett D."/>
            <person name="Nagy L.G."/>
            <person name="Martin F.M."/>
        </authorList>
    </citation>
    <scope>NUCLEOTIDE SEQUENCE</scope>
    <source>
        <strain evidence="1">P2</strain>
    </source>
</reference>
<name>A0ACB6YXR5_THEGA</name>
<sequence>MEKLANRKEKADAYVGSMSLIETDPITEELQVIEELEFKVHQLCKEAWGEDPLWYNEEMCPDCKYSISVDDKEITVWDFVNRGNRTFARSELDNPEFNIAEIFASPEPNRTLMSVWEGGYPLLKNYQRWDWPAINWLYTCLSGQLEFVDEQNTPKGIRKQDRIDVQPTMFGYSVQLDELDIIINLMHKEVLNDCFSPEWIINQLLTARNIPAEN</sequence>
<dbReference type="EMBL" id="MU118799">
    <property type="protein sequence ID" value="KAF9642004.1"/>
    <property type="molecule type" value="Genomic_DNA"/>
</dbReference>
<proteinExistence type="predicted"/>
<evidence type="ECO:0000313" key="2">
    <source>
        <dbReference type="Proteomes" id="UP000886501"/>
    </source>
</evidence>
<gene>
    <name evidence="1" type="ORF">BDM02DRAFT_3133401</name>
</gene>
<evidence type="ECO:0000313" key="1">
    <source>
        <dbReference type="EMBL" id="KAF9642004.1"/>
    </source>
</evidence>
<accession>A0ACB6YXR5</accession>
<keyword evidence="2" id="KW-1185">Reference proteome</keyword>
<organism evidence="1 2">
    <name type="scientific">Thelephora ganbajun</name>
    <name type="common">Ganba fungus</name>
    <dbReference type="NCBI Taxonomy" id="370292"/>
    <lineage>
        <taxon>Eukaryota</taxon>
        <taxon>Fungi</taxon>
        <taxon>Dikarya</taxon>
        <taxon>Basidiomycota</taxon>
        <taxon>Agaricomycotina</taxon>
        <taxon>Agaricomycetes</taxon>
        <taxon>Thelephorales</taxon>
        <taxon>Thelephoraceae</taxon>
        <taxon>Thelephora</taxon>
    </lineage>
</organism>
<reference evidence="1" key="1">
    <citation type="submission" date="2019-10" db="EMBL/GenBank/DDBJ databases">
        <authorList>
            <consortium name="DOE Joint Genome Institute"/>
            <person name="Kuo A."/>
            <person name="Miyauchi S."/>
            <person name="Kiss E."/>
            <person name="Drula E."/>
            <person name="Kohler A."/>
            <person name="Sanchez-Garcia M."/>
            <person name="Andreopoulos B."/>
            <person name="Barry K.W."/>
            <person name="Bonito G."/>
            <person name="Buee M."/>
            <person name="Carver A."/>
            <person name="Chen C."/>
            <person name="Cichocki N."/>
            <person name="Clum A."/>
            <person name="Culley D."/>
            <person name="Crous P.W."/>
            <person name="Fauchery L."/>
            <person name="Girlanda M."/>
            <person name="Hayes R."/>
            <person name="Keri Z."/>
            <person name="Labutti K."/>
            <person name="Lipzen A."/>
            <person name="Lombard V."/>
            <person name="Magnuson J."/>
            <person name="Maillard F."/>
            <person name="Morin E."/>
            <person name="Murat C."/>
            <person name="Nolan M."/>
            <person name="Ohm R."/>
            <person name="Pangilinan J."/>
            <person name="Pereira M."/>
            <person name="Perotto S."/>
            <person name="Peter M."/>
            <person name="Riley R."/>
            <person name="Sitrit Y."/>
            <person name="Stielow B."/>
            <person name="Szollosi G."/>
            <person name="Zifcakova L."/>
            <person name="Stursova M."/>
            <person name="Spatafora J.W."/>
            <person name="Tedersoo L."/>
            <person name="Vaario L.-M."/>
            <person name="Yamada A."/>
            <person name="Yan M."/>
            <person name="Wang P."/>
            <person name="Xu J."/>
            <person name="Bruns T."/>
            <person name="Baldrian P."/>
            <person name="Vilgalys R."/>
            <person name="Henrissat B."/>
            <person name="Grigoriev I.V."/>
            <person name="Hibbett D."/>
            <person name="Nagy L.G."/>
            <person name="Martin F.M."/>
        </authorList>
    </citation>
    <scope>NUCLEOTIDE SEQUENCE</scope>
    <source>
        <strain evidence="1">P2</strain>
    </source>
</reference>
<dbReference type="Proteomes" id="UP000886501">
    <property type="component" value="Unassembled WGS sequence"/>
</dbReference>
<protein>
    <submittedName>
        <fullName evidence="1">Uncharacterized protein</fullName>
    </submittedName>
</protein>